<keyword evidence="1" id="KW-0175">Coiled coil</keyword>
<dbReference type="PANTHER" id="PTHR35358">
    <property type="entry name" value="OS06G0711100 PROTEIN"/>
    <property type="match status" value="1"/>
</dbReference>
<reference evidence="4" key="2">
    <citation type="journal article" date="2017" name="J. Anim. Genet.">
        <title>Multiple reference genome sequences of hot pepper reveal the massive evolution of plant disease resistance genes by retroduplication.</title>
        <authorList>
            <person name="Kim S."/>
            <person name="Park J."/>
            <person name="Yeom S.-I."/>
            <person name="Kim Y.-M."/>
            <person name="Seo E."/>
            <person name="Kim K.-T."/>
            <person name="Kim M.-S."/>
            <person name="Lee J.M."/>
            <person name="Cheong K."/>
            <person name="Shin H.-S."/>
            <person name="Kim S.-B."/>
            <person name="Han K."/>
            <person name="Lee J."/>
            <person name="Park M."/>
            <person name="Lee H.-A."/>
            <person name="Lee H.-Y."/>
            <person name="Lee Y."/>
            <person name="Oh S."/>
            <person name="Lee J.H."/>
            <person name="Choi E."/>
            <person name="Choi E."/>
            <person name="Lee S.E."/>
            <person name="Jeon J."/>
            <person name="Kim H."/>
            <person name="Choi G."/>
            <person name="Song H."/>
            <person name="Lee J."/>
            <person name="Lee S.-C."/>
            <person name="Kwon J.-K."/>
            <person name="Lee H.-Y."/>
            <person name="Koo N."/>
            <person name="Hong Y."/>
            <person name="Kim R.W."/>
            <person name="Kang W.-H."/>
            <person name="Huh J.H."/>
            <person name="Kang B.-C."/>
            <person name="Yang T.-J."/>
            <person name="Lee Y.-H."/>
            <person name="Bennetzen J.L."/>
            <person name="Choi D."/>
        </authorList>
    </citation>
    <scope>NUCLEOTIDE SEQUENCE [LARGE SCALE GENOMIC DNA]</scope>
    <source>
        <strain evidence="4">cv. PBC81</strain>
    </source>
</reference>
<sequence>MVQENYYAELPAGFATSISGYGSRKRPTPHSFDPSHVQHQASSHKQKPSGPLHRIVSPSIQEEGRMTNDARSGHKRKKIIDLSNQPTCNIDVNFLLQVAFAFEEVNANQEESTRSAKKSISMSPSLEPTFLAIVKKHGDITNDCPLESGYMLTSVLEAICKVVQELQQKQLTQFDCDLLSSYYSVVRDAEKMKVNVDWLRTRLDEIKDAVNCIVETKKLNDEKNRLAKQIENETKDLESMNAELEKLQSEIERKQNLRDLDVLLTEEVSILINDRALKIQHFQNMPLMEAFQ</sequence>
<feature type="region of interest" description="Disordered" evidence="2">
    <location>
        <begin position="20"/>
        <end position="74"/>
    </location>
</feature>
<feature type="compositionally biased region" description="Basic and acidic residues" evidence="2">
    <location>
        <begin position="62"/>
        <end position="72"/>
    </location>
</feature>
<dbReference type="InterPro" id="IPR007942">
    <property type="entry name" value="PLipase-like"/>
</dbReference>
<keyword evidence="4" id="KW-1185">Reference proteome</keyword>
<organism evidence="3 4">
    <name type="scientific">Capsicum baccatum</name>
    <name type="common">Peruvian pepper</name>
    <dbReference type="NCBI Taxonomy" id="33114"/>
    <lineage>
        <taxon>Eukaryota</taxon>
        <taxon>Viridiplantae</taxon>
        <taxon>Streptophyta</taxon>
        <taxon>Embryophyta</taxon>
        <taxon>Tracheophyta</taxon>
        <taxon>Spermatophyta</taxon>
        <taxon>Magnoliopsida</taxon>
        <taxon>eudicotyledons</taxon>
        <taxon>Gunneridae</taxon>
        <taxon>Pentapetalae</taxon>
        <taxon>asterids</taxon>
        <taxon>lamiids</taxon>
        <taxon>Solanales</taxon>
        <taxon>Solanaceae</taxon>
        <taxon>Solanoideae</taxon>
        <taxon>Capsiceae</taxon>
        <taxon>Capsicum</taxon>
    </lineage>
</organism>
<dbReference type="Pfam" id="PF05278">
    <property type="entry name" value="PEARLI-4"/>
    <property type="match status" value="1"/>
</dbReference>
<evidence type="ECO:0008006" key="5">
    <source>
        <dbReference type="Google" id="ProtNLM"/>
    </source>
</evidence>
<proteinExistence type="predicted"/>
<dbReference type="AlphaFoldDB" id="A0A2G2XK78"/>
<dbReference type="EMBL" id="MLFT02000001">
    <property type="protein sequence ID" value="PHT57900.1"/>
    <property type="molecule type" value="Genomic_DNA"/>
</dbReference>
<gene>
    <name evidence="3" type="ORF">CQW23_00263</name>
</gene>
<protein>
    <recommendedName>
        <fullName evidence="5">Phospholipase-like protein</fullName>
    </recommendedName>
</protein>
<feature type="coiled-coil region" evidence="1">
    <location>
        <begin position="213"/>
        <end position="260"/>
    </location>
</feature>
<comment type="caution">
    <text evidence="3">The sequence shown here is derived from an EMBL/GenBank/DDBJ whole genome shotgun (WGS) entry which is preliminary data.</text>
</comment>
<name>A0A2G2XK78_CAPBA</name>
<evidence type="ECO:0000256" key="2">
    <source>
        <dbReference type="SAM" id="MobiDB-lite"/>
    </source>
</evidence>
<dbReference type="Proteomes" id="UP000224567">
    <property type="component" value="Unassembled WGS sequence"/>
</dbReference>
<evidence type="ECO:0000313" key="3">
    <source>
        <dbReference type="EMBL" id="PHT57900.1"/>
    </source>
</evidence>
<dbReference type="OrthoDB" id="1506770at2759"/>
<evidence type="ECO:0000313" key="4">
    <source>
        <dbReference type="Proteomes" id="UP000224567"/>
    </source>
</evidence>
<reference evidence="3 4" key="1">
    <citation type="journal article" date="2017" name="Genome Biol.">
        <title>New reference genome sequences of hot pepper reveal the massive evolution of plant disease-resistance genes by retroduplication.</title>
        <authorList>
            <person name="Kim S."/>
            <person name="Park J."/>
            <person name="Yeom S.I."/>
            <person name="Kim Y.M."/>
            <person name="Seo E."/>
            <person name="Kim K.T."/>
            <person name="Kim M.S."/>
            <person name="Lee J.M."/>
            <person name="Cheong K."/>
            <person name="Shin H.S."/>
            <person name="Kim S.B."/>
            <person name="Han K."/>
            <person name="Lee J."/>
            <person name="Park M."/>
            <person name="Lee H.A."/>
            <person name="Lee H.Y."/>
            <person name="Lee Y."/>
            <person name="Oh S."/>
            <person name="Lee J.H."/>
            <person name="Choi E."/>
            <person name="Choi E."/>
            <person name="Lee S.E."/>
            <person name="Jeon J."/>
            <person name="Kim H."/>
            <person name="Choi G."/>
            <person name="Song H."/>
            <person name="Lee J."/>
            <person name="Lee S.C."/>
            <person name="Kwon J.K."/>
            <person name="Lee H.Y."/>
            <person name="Koo N."/>
            <person name="Hong Y."/>
            <person name="Kim R.W."/>
            <person name="Kang W.H."/>
            <person name="Huh J.H."/>
            <person name="Kang B.C."/>
            <person name="Yang T.J."/>
            <person name="Lee Y.H."/>
            <person name="Bennetzen J.L."/>
            <person name="Choi D."/>
        </authorList>
    </citation>
    <scope>NUCLEOTIDE SEQUENCE [LARGE SCALE GENOMIC DNA]</scope>
    <source>
        <strain evidence="4">cv. PBC81</strain>
    </source>
</reference>
<dbReference type="PANTHER" id="PTHR35358:SF7">
    <property type="entry name" value="EXPRESSED PROTEIN"/>
    <property type="match status" value="1"/>
</dbReference>
<accession>A0A2G2XK78</accession>
<evidence type="ECO:0000256" key="1">
    <source>
        <dbReference type="SAM" id="Coils"/>
    </source>
</evidence>